<name>A0A1Y2FW70_9BASI</name>
<proteinExistence type="predicted"/>
<dbReference type="InParanoid" id="A0A1Y2FW70"/>
<dbReference type="EMBL" id="MCGR01000011">
    <property type="protein sequence ID" value="ORY88221.1"/>
    <property type="molecule type" value="Genomic_DNA"/>
</dbReference>
<evidence type="ECO:0000256" key="1">
    <source>
        <dbReference type="SAM" id="MobiDB-lite"/>
    </source>
</evidence>
<gene>
    <name evidence="2" type="ORF">BCR35DRAFT_330098</name>
</gene>
<comment type="caution">
    <text evidence="2">The sequence shown here is derived from an EMBL/GenBank/DDBJ whole genome shotgun (WGS) entry which is preliminary data.</text>
</comment>
<protein>
    <submittedName>
        <fullName evidence="2">Uncharacterized protein</fullName>
    </submittedName>
</protein>
<sequence length="349" mass="39388">MPKQRQHQQPKRTYQEIAHDRVLCAAVHFTSANPNGLNSFGAVGGLAVAAILGRYEFKPRAALIPVARPDIDVDIEAHYSLDVIVDNLQAKGQGPSFIPAGKLLSSRSKTYFSGSFYRIGKVNPKGPKVEDKTVFWWGKRAPAGTTGDVKIDMHKGTKMQKFMPAHANPFRATKLVTVHLRPKIPIGEVRIFQAPLILLRKLFMDRTDGTKTKAFQDFLDVERLLVAEKAGHQMGLDALNMKGWFDRMPVETFKKLEKKVEGWRTRDSQAHWMNDWEFEQLKFADSVSEEKKKEIKSLTGQKSTPSPNPPFHVYSRHDQAERLAALAESDDSVPTLRRSKRVKVFKSGV</sequence>
<keyword evidence="3" id="KW-1185">Reference proteome</keyword>
<dbReference type="Proteomes" id="UP000193467">
    <property type="component" value="Unassembled WGS sequence"/>
</dbReference>
<accession>A0A1Y2FW70</accession>
<feature type="region of interest" description="Disordered" evidence="1">
    <location>
        <begin position="294"/>
        <end position="314"/>
    </location>
</feature>
<reference evidence="2 3" key="1">
    <citation type="submission" date="2016-07" db="EMBL/GenBank/DDBJ databases">
        <title>Pervasive Adenine N6-methylation of Active Genes in Fungi.</title>
        <authorList>
            <consortium name="DOE Joint Genome Institute"/>
            <person name="Mondo S.J."/>
            <person name="Dannebaum R.O."/>
            <person name="Kuo R.C."/>
            <person name="Labutti K."/>
            <person name="Haridas S."/>
            <person name="Kuo A."/>
            <person name="Salamov A."/>
            <person name="Ahrendt S.R."/>
            <person name="Lipzen A."/>
            <person name="Sullivan W."/>
            <person name="Andreopoulos W.B."/>
            <person name="Clum A."/>
            <person name="Lindquist E."/>
            <person name="Daum C."/>
            <person name="Ramamoorthy G.K."/>
            <person name="Gryganskyi A."/>
            <person name="Culley D."/>
            <person name="Magnuson J.K."/>
            <person name="James T.Y."/>
            <person name="O'Malley M.A."/>
            <person name="Stajich J.E."/>
            <person name="Spatafora J.W."/>
            <person name="Visel A."/>
            <person name="Grigoriev I.V."/>
        </authorList>
    </citation>
    <scope>NUCLEOTIDE SEQUENCE [LARGE SCALE GENOMIC DNA]</scope>
    <source>
        <strain evidence="2 3">62-1032</strain>
    </source>
</reference>
<evidence type="ECO:0000313" key="3">
    <source>
        <dbReference type="Proteomes" id="UP000193467"/>
    </source>
</evidence>
<evidence type="ECO:0000313" key="2">
    <source>
        <dbReference type="EMBL" id="ORY88221.1"/>
    </source>
</evidence>
<dbReference type="AlphaFoldDB" id="A0A1Y2FW70"/>
<organism evidence="2 3">
    <name type="scientific">Leucosporidium creatinivorum</name>
    <dbReference type="NCBI Taxonomy" id="106004"/>
    <lineage>
        <taxon>Eukaryota</taxon>
        <taxon>Fungi</taxon>
        <taxon>Dikarya</taxon>
        <taxon>Basidiomycota</taxon>
        <taxon>Pucciniomycotina</taxon>
        <taxon>Microbotryomycetes</taxon>
        <taxon>Leucosporidiales</taxon>
        <taxon>Leucosporidium</taxon>
    </lineage>
</organism>